<evidence type="ECO:0000256" key="3">
    <source>
        <dbReference type="ARBA" id="ARBA00022833"/>
    </source>
</evidence>
<dbReference type="PANTHER" id="PTHR13480">
    <property type="entry name" value="E3 UBIQUITIN-PROTEIN LIGASE HAKAI-RELATED"/>
    <property type="match status" value="1"/>
</dbReference>
<evidence type="ECO:0000256" key="2">
    <source>
        <dbReference type="ARBA" id="ARBA00022771"/>
    </source>
</evidence>
<dbReference type="Gene3D" id="3.30.40.10">
    <property type="entry name" value="Zinc/RING finger domain, C3HC4 (zinc finger)"/>
    <property type="match status" value="1"/>
</dbReference>
<dbReference type="GO" id="GO:0030155">
    <property type="term" value="P:regulation of cell adhesion"/>
    <property type="evidence" value="ECO:0007669"/>
    <property type="project" value="TreeGrafter"/>
</dbReference>
<dbReference type="OrthoDB" id="547746at2759"/>
<accession>A0A2V0P8Z2</accession>
<sequence>MQQPALERDAPQGDLEQQLEEAEQQQLDEAEPPGRLGPRTPGARVHICIACDAPVAVYGHLLPCMHTYCLACATDMPACFVCGNPIHMVRRIEPPQAVFISSVTMQGFASELAMARHTARLHQHIMVHQAAELQGAKAQMQAAQQLKQEQQPQLRR</sequence>
<evidence type="ECO:0000256" key="5">
    <source>
        <dbReference type="SAM" id="MobiDB-lite"/>
    </source>
</evidence>
<keyword evidence="1" id="KW-0479">Metal-binding</keyword>
<dbReference type="PROSITE" id="PS00518">
    <property type="entry name" value="ZF_RING_1"/>
    <property type="match status" value="1"/>
</dbReference>
<organism evidence="6 7">
    <name type="scientific">Raphidocelis subcapitata</name>
    <dbReference type="NCBI Taxonomy" id="307507"/>
    <lineage>
        <taxon>Eukaryota</taxon>
        <taxon>Viridiplantae</taxon>
        <taxon>Chlorophyta</taxon>
        <taxon>core chlorophytes</taxon>
        <taxon>Chlorophyceae</taxon>
        <taxon>CS clade</taxon>
        <taxon>Sphaeropleales</taxon>
        <taxon>Selenastraceae</taxon>
        <taxon>Raphidocelis</taxon>
    </lineage>
</organism>
<feature type="compositionally biased region" description="Acidic residues" evidence="5">
    <location>
        <begin position="17"/>
        <end position="31"/>
    </location>
</feature>
<dbReference type="InParanoid" id="A0A2V0P8Z2"/>
<dbReference type="EMBL" id="BDRX01000078">
    <property type="protein sequence ID" value="GBF96328.1"/>
    <property type="molecule type" value="Genomic_DNA"/>
</dbReference>
<dbReference type="PANTHER" id="PTHR13480:SF0">
    <property type="entry name" value="E3 UBIQUITIN-PROTEIN LIGASE HAKAI"/>
    <property type="match status" value="1"/>
</dbReference>
<evidence type="ECO:0000313" key="7">
    <source>
        <dbReference type="Proteomes" id="UP000247498"/>
    </source>
</evidence>
<proteinExistence type="inferred from homology"/>
<dbReference type="Proteomes" id="UP000247498">
    <property type="component" value="Unassembled WGS sequence"/>
</dbReference>
<dbReference type="GO" id="GO:0008270">
    <property type="term" value="F:zinc ion binding"/>
    <property type="evidence" value="ECO:0007669"/>
    <property type="project" value="UniProtKB-KW"/>
</dbReference>
<evidence type="ECO:0008006" key="8">
    <source>
        <dbReference type="Google" id="ProtNLM"/>
    </source>
</evidence>
<evidence type="ECO:0000256" key="1">
    <source>
        <dbReference type="ARBA" id="ARBA00022723"/>
    </source>
</evidence>
<protein>
    <recommendedName>
        <fullName evidence="8">RING-type domain-containing protein</fullName>
    </recommendedName>
</protein>
<keyword evidence="7" id="KW-1185">Reference proteome</keyword>
<gene>
    <name evidence="6" type="ORF">Rsub_09398</name>
</gene>
<feature type="compositionally biased region" description="Basic and acidic residues" evidence="5">
    <location>
        <begin position="1"/>
        <end position="11"/>
    </location>
</feature>
<dbReference type="GO" id="GO:0061630">
    <property type="term" value="F:ubiquitin protein ligase activity"/>
    <property type="evidence" value="ECO:0007669"/>
    <property type="project" value="InterPro"/>
</dbReference>
<dbReference type="GO" id="GO:0016567">
    <property type="term" value="P:protein ubiquitination"/>
    <property type="evidence" value="ECO:0007669"/>
    <property type="project" value="InterPro"/>
</dbReference>
<keyword evidence="2" id="KW-0863">Zinc-finger</keyword>
<comment type="caution">
    <text evidence="6">The sequence shown here is derived from an EMBL/GenBank/DDBJ whole genome shotgun (WGS) entry which is preliminary data.</text>
</comment>
<dbReference type="InterPro" id="IPR017907">
    <property type="entry name" value="Znf_RING_CS"/>
</dbReference>
<name>A0A2V0P8Z2_9CHLO</name>
<feature type="region of interest" description="Disordered" evidence="5">
    <location>
        <begin position="1"/>
        <end position="38"/>
    </location>
</feature>
<dbReference type="InterPro" id="IPR013083">
    <property type="entry name" value="Znf_RING/FYVE/PHD"/>
</dbReference>
<comment type="similarity">
    <text evidence="4">Belongs to the Hakai family.</text>
</comment>
<dbReference type="STRING" id="307507.A0A2V0P8Z2"/>
<evidence type="ECO:0000313" key="6">
    <source>
        <dbReference type="EMBL" id="GBF96328.1"/>
    </source>
</evidence>
<keyword evidence="3" id="KW-0862">Zinc</keyword>
<evidence type="ECO:0000256" key="4">
    <source>
        <dbReference type="ARBA" id="ARBA00038499"/>
    </source>
</evidence>
<dbReference type="InterPro" id="IPR040383">
    <property type="entry name" value="HAKAI/CBLL2"/>
</dbReference>
<dbReference type="AlphaFoldDB" id="A0A2V0P8Z2"/>
<reference evidence="6 7" key="1">
    <citation type="journal article" date="2018" name="Sci. Rep.">
        <title>Raphidocelis subcapitata (=Pseudokirchneriella subcapitata) provides an insight into genome evolution and environmental adaptations in the Sphaeropleales.</title>
        <authorList>
            <person name="Suzuki S."/>
            <person name="Yamaguchi H."/>
            <person name="Nakajima N."/>
            <person name="Kawachi M."/>
        </authorList>
    </citation>
    <scope>NUCLEOTIDE SEQUENCE [LARGE SCALE GENOMIC DNA]</scope>
    <source>
        <strain evidence="6 7">NIES-35</strain>
    </source>
</reference>